<dbReference type="EMBL" id="JAWWNJ010000008">
    <property type="protein sequence ID" value="KAK7050650.1"/>
    <property type="molecule type" value="Genomic_DNA"/>
</dbReference>
<dbReference type="Proteomes" id="UP001362999">
    <property type="component" value="Unassembled WGS sequence"/>
</dbReference>
<reference evidence="1 2" key="1">
    <citation type="journal article" date="2024" name="J Genomics">
        <title>Draft genome sequencing and assembly of Favolaschia claudopus CIRM-BRFM 2984 isolated from oak limbs.</title>
        <authorList>
            <person name="Navarro D."/>
            <person name="Drula E."/>
            <person name="Chaduli D."/>
            <person name="Cazenave R."/>
            <person name="Ahrendt S."/>
            <person name="Wang J."/>
            <person name="Lipzen A."/>
            <person name="Daum C."/>
            <person name="Barry K."/>
            <person name="Grigoriev I.V."/>
            <person name="Favel A."/>
            <person name="Rosso M.N."/>
            <person name="Martin F."/>
        </authorList>
    </citation>
    <scope>NUCLEOTIDE SEQUENCE [LARGE SCALE GENOMIC DNA]</scope>
    <source>
        <strain evidence="1 2">CIRM-BRFM 2984</strain>
    </source>
</reference>
<accession>A0AAW0DKK7</accession>
<evidence type="ECO:0000313" key="2">
    <source>
        <dbReference type="Proteomes" id="UP001362999"/>
    </source>
</evidence>
<comment type="caution">
    <text evidence="1">The sequence shown here is derived from an EMBL/GenBank/DDBJ whole genome shotgun (WGS) entry which is preliminary data.</text>
</comment>
<evidence type="ECO:0008006" key="3">
    <source>
        <dbReference type="Google" id="ProtNLM"/>
    </source>
</evidence>
<evidence type="ECO:0000313" key="1">
    <source>
        <dbReference type="EMBL" id="KAK7050650.1"/>
    </source>
</evidence>
<proteinExistence type="predicted"/>
<sequence length="588" mass="66466">MPSFDPEIIPQTLAPFVKSNQPPSSSQTAQIRAHIQYLEALPAQTAIVAQTIRRFESAVSALRRLPVEMLTEIFYWVSAGGQPCIIPYFPDHMHNPAFPALVLSRVSSLWRVVALQSPIWGNVQIRLDARTYAQAVKQAQSLFSRCPYSLLEIRIDLDNAPAQALSRASMQNIIVPHSQRIYSLCLDLDILAARLLFQLPQNSLPELSTLTLLVRHGQCAEWLDIGLEDDHNQTPLSLIAPRLTHLTISSFVANSPNCHCNLNLLSMGLRYDRLLVLELCVRTPYQQILAVLPFCSGLTALAVDLSGTLSEEDEDSDEDAPLITLPSLHSFRIVPADDTDITAEFLDRLLLPALRTFSCDSGTGEGMSNLLRRSQFRLFSMGFKGILAFHRTEFHELVSRQRHLTRLELENCGGSFTDALERQDPTLMPSLRYFAWRRLPVSCFNSFINFVNSRFLPGGVYATKLETVGVQPSGYPFDAGDFEAGSPQYALNNAISNWRALGLNVELQPCPNLDPLLYSEDSQSEVDDEEEWQTILNGTWDHIWGNIYLGRYDEAWYRYHVPDWQWVGVSLESALRQRRETRLRAYQL</sequence>
<dbReference type="AlphaFoldDB" id="A0AAW0DKK7"/>
<organism evidence="1 2">
    <name type="scientific">Favolaschia claudopus</name>
    <dbReference type="NCBI Taxonomy" id="2862362"/>
    <lineage>
        <taxon>Eukaryota</taxon>
        <taxon>Fungi</taxon>
        <taxon>Dikarya</taxon>
        <taxon>Basidiomycota</taxon>
        <taxon>Agaricomycotina</taxon>
        <taxon>Agaricomycetes</taxon>
        <taxon>Agaricomycetidae</taxon>
        <taxon>Agaricales</taxon>
        <taxon>Marasmiineae</taxon>
        <taxon>Mycenaceae</taxon>
        <taxon>Favolaschia</taxon>
    </lineage>
</organism>
<keyword evidence="2" id="KW-1185">Reference proteome</keyword>
<gene>
    <name evidence="1" type="ORF">R3P38DRAFT_3608564</name>
</gene>
<protein>
    <recommendedName>
        <fullName evidence="3">F-box domain-containing protein</fullName>
    </recommendedName>
</protein>
<name>A0AAW0DKK7_9AGAR</name>